<dbReference type="InterPro" id="IPR011032">
    <property type="entry name" value="GroES-like_sf"/>
</dbReference>
<dbReference type="EMBL" id="JBEPSJ010000002">
    <property type="protein sequence ID" value="MET4582537.1"/>
    <property type="molecule type" value="Genomic_DNA"/>
</dbReference>
<comment type="caution">
    <text evidence="2">The sequence shown here is derived from an EMBL/GenBank/DDBJ whole genome shotgun (WGS) entry which is preliminary data.</text>
</comment>
<dbReference type="CDD" id="cd08241">
    <property type="entry name" value="QOR1"/>
    <property type="match status" value="1"/>
</dbReference>
<organism evidence="2 3">
    <name type="scientific">Conyzicola nivalis</name>
    <dbReference type="NCBI Taxonomy" id="1477021"/>
    <lineage>
        <taxon>Bacteria</taxon>
        <taxon>Bacillati</taxon>
        <taxon>Actinomycetota</taxon>
        <taxon>Actinomycetes</taxon>
        <taxon>Micrococcales</taxon>
        <taxon>Microbacteriaceae</taxon>
        <taxon>Conyzicola</taxon>
    </lineage>
</organism>
<dbReference type="EC" id="1.6.5.5" evidence="2"/>
<gene>
    <name evidence="2" type="ORF">ABIE21_002047</name>
</gene>
<dbReference type="Proteomes" id="UP001549257">
    <property type="component" value="Unassembled WGS sequence"/>
</dbReference>
<dbReference type="PANTHER" id="PTHR43677">
    <property type="entry name" value="SHORT-CHAIN DEHYDROGENASE/REDUCTASE"/>
    <property type="match status" value="1"/>
</dbReference>
<dbReference type="GO" id="GO:0003960">
    <property type="term" value="F:quinone reductase (NADPH) activity"/>
    <property type="evidence" value="ECO:0007669"/>
    <property type="project" value="UniProtKB-EC"/>
</dbReference>
<evidence type="ECO:0000259" key="1">
    <source>
        <dbReference type="SMART" id="SM00829"/>
    </source>
</evidence>
<dbReference type="InterPro" id="IPR013154">
    <property type="entry name" value="ADH-like_N"/>
</dbReference>
<dbReference type="Gene3D" id="3.90.180.10">
    <property type="entry name" value="Medium-chain alcohol dehydrogenases, catalytic domain"/>
    <property type="match status" value="1"/>
</dbReference>
<evidence type="ECO:0000313" key="3">
    <source>
        <dbReference type="Proteomes" id="UP001549257"/>
    </source>
</evidence>
<dbReference type="InterPro" id="IPR013149">
    <property type="entry name" value="ADH-like_C"/>
</dbReference>
<reference evidence="2 3" key="1">
    <citation type="submission" date="2024-06" db="EMBL/GenBank/DDBJ databases">
        <title>Sorghum-associated microbial communities from plants grown in Nebraska, USA.</title>
        <authorList>
            <person name="Schachtman D."/>
        </authorList>
    </citation>
    <scope>NUCLEOTIDE SEQUENCE [LARGE SCALE GENOMIC DNA]</scope>
    <source>
        <strain evidence="2 3">2857</strain>
    </source>
</reference>
<dbReference type="SMART" id="SM00829">
    <property type="entry name" value="PKS_ER"/>
    <property type="match status" value="1"/>
</dbReference>
<feature type="domain" description="Enoyl reductase (ER)" evidence="1">
    <location>
        <begin position="11"/>
        <end position="322"/>
    </location>
</feature>
<dbReference type="Pfam" id="PF08240">
    <property type="entry name" value="ADH_N"/>
    <property type="match status" value="1"/>
</dbReference>
<dbReference type="SUPFAM" id="SSF51735">
    <property type="entry name" value="NAD(P)-binding Rossmann-fold domains"/>
    <property type="match status" value="1"/>
</dbReference>
<dbReference type="InterPro" id="IPR036291">
    <property type="entry name" value="NAD(P)-bd_dom_sf"/>
</dbReference>
<keyword evidence="3" id="KW-1185">Reference proteome</keyword>
<protein>
    <submittedName>
        <fullName evidence="2">NADPH2:quinone reductase</fullName>
        <ecNumber evidence="2">1.6.5.5</ecNumber>
    </submittedName>
</protein>
<name>A0ABV2QPS8_9MICO</name>
<dbReference type="Gene3D" id="3.40.50.720">
    <property type="entry name" value="NAD(P)-binding Rossmann-like Domain"/>
    <property type="match status" value="1"/>
</dbReference>
<dbReference type="RefSeq" id="WP_354024719.1">
    <property type="nucleotide sequence ID" value="NZ_JBEPSJ010000002.1"/>
</dbReference>
<dbReference type="PANTHER" id="PTHR43677:SF4">
    <property type="entry name" value="QUINONE OXIDOREDUCTASE-LIKE PROTEIN 2"/>
    <property type="match status" value="1"/>
</dbReference>
<keyword evidence="2" id="KW-0560">Oxidoreductase</keyword>
<dbReference type="InterPro" id="IPR051397">
    <property type="entry name" value="Zn-ADH-like_protein"/>
</dbReference>
<accession>A0ABV2QPS8</accession>
<dbReference type="SUPFAM" id="SSF50129">
    <property type="entry name" value="GroES-like"/>
    <property type="match status" value="1"/>
</dbReference>
<evidence type="ECO:0000313" key="2">
    <source>
        <dbReference type="EMBL" id="MET4582537.1"/>
    </source>
</evidence>
<proteinExistence type="predicted"/>
<sequence length="331" mass="34308">MKRWQAARFGEVSDVLRLEDVERPEPGAGEARVRVLAASLALPDLMMVRGDYPFLPEPPASPGQEVVGIVDAAGDGFSHPVGARIVGNSRADIGIGGFAEYTLVPGWSAMPVIEGLSDEQAAGFPGSFHVAHIGLHHRARLRHGETLLVLGGAGRTGSAAIQIGKAMGATVIATARSESKARFNREQGAHHVVNLSDPASNDEITRLTGGRGIDVVYDTVGGEAAATAAKNLARGARFLIVGFASGVPASLDARGLLMGDYSVIGVLSSFRDDDEKAATVHALTTMLAAKQIDPPVTAVYSFDQVPDALADRADGGHGQTVITVSSGGAPH</sequence>
<dbReference type="Pfam" id="PF00107">
    <property type="entry name" value="ADH_zinc_N"/>
    <property type="match status" value="1"/>
</dbReference>
<dbReference type="InterPro" id="IPR020843">
    <property type="entry name" value="ER"/>
</dbReference>